<protein>
    <submittedName>
        <fullName evidence="8">50S ribosomal protein</fullName>
    </submittedName>
</protein>
<accession>A0A6V8HA60</accession>
<reference evidence="9" key="1">
    <citation type="journal article" date="2015" name="Genome Announc.">
        <title>Draft genome sequence of Talaromyces cellulolyticus strain Y-94, a source of lignocellulosic biomass-degrading enzymes.</title>
        <authorList>
            <person name="Fujii T."/>
            <person name="Koike H."/>
            <person name="Sawayama S."/>
            <person name="Yano S."/>
            <person name="Inoue H."/>
        </authorList>
    </citation>
    <scope>NUCLEOTIDE SEQUENCE [LARGE SCALE GENOMIC DNA]</scope>
    <source>
        <strain evidence="9">Y-94</strain>
    </source>
</reference>
<keyword evidence="3" id="KW-0809">Transit peptide</keyword>
<evidence type="ECO:0000313" key="8">
    <source>
        <dbReference type="EMBL" id="GAM38171.1"/>
    </source>
</evidence>
<evidence type="ECO:0000313" key="9">
    <source>
        <dbReference type="Proteomes" id="UP000053095"/>
    </source>
</evidence>
<dbReference type="GO" id="GO:0005762">
    <property type="term" value="C:mitochondrial large ribosomal subunit"/>
    <property type="evidence" value="ECO:0007669"/>
    <property type="project" value="InterPro"/>
</dbReference>
<comment type="subcellular location">
    <subcellularLocation>
        <location evidence="1">Mitochondrion</location>
    </subcellularLocation>
</comment>
<dbReference type="PANTHER" id="PTHR21338">
    <property type="entry name" value="MITOCHONDRIAL RIBOSOMAL PROTEIN L41"/>
    <property type="match status" value="1"/>
</dbReference>
<evidence type="ECO:0000256" key="4">
    <source>
        <dbReference type="ARBA" id="ARBA00022980"/>
    </source>
</evidence>
<name>A0A6V8HA60_TALPI</name>
<keyword evidence="5" id="KW-0496">Mitochondrion</keyword>
<dbReference type="PANTHER" id="PTHR21338:SF0">
    <property type="entry name" value="LARGE RIBOSOMAL SUBUNIT PROTEIN ML41"/>
    <property type="match status" value="1"/>
</dbReference>
<gene>
    <name evidence="8" type="ORF">TCE0_033f08693</name>
</gene>
<dbReference type="GO" id="GO:0006412">
    <property type="term" value="P:translation"/>
    <property type="evidence" value="ECO:0007669"/>
    <property type="project" value="TreeGrafter"/>
</dbReference>
<sequence>MKPSQPLMARLRLTTKQVNRGYYKGNRAGSMGFFLKSSAYIIEPGKLRTYVVPENLDTFKLTPFVTKSFQPTRTKYTTEEERDGLTISKDRAFNGEDYLDLWEKLNPREHDDWSKKWRLKRANLKAKAEADLEKVIQLDEKNKKKRKLKGGRTLKQLKKQGL</sequence>
<organism evidence="8 9">
    <name type="scientific">Talaromyces pinophilus</name>
    <name type="common">Penicillium pinophilum</name>
    <dbReference type="NCBI Taxonomy" id="128442"/>
    <lineage>
        <taxon>Eukaryota</taxon>
        <taxon>Fungi</taxon>
        <taxon>Dikarya</taxon>
        <taxon>Ascomycota</taxon>
        <taxon>Pezizomycotina</taxon>
        <taxon>Eurotiomycetes</taxon>
        <taxon>Eurotiomycetidae</taxon>
        <taxon>Eurotiales</taxon>
        <taxon>Trichocomaceae</taxon>
        <taxon>Talaromyces</taxon>
        <taxon>Talaromyces sect. Talaromyces</taxon>
    </lineage>
</organism>
<dbReference type="Proteomes" id="UP000053095">
    <property type="component" value="Unassembled WGS sequence"/>
</dbReference>
<dbReference type="GO" id="GO:0003735">
    <property type="term" value="F:structural constituent of ribosome"/>
    <property type="evidence" value="ECO:0007669"/>
    <property type="project" value="InterPro"/>
</dbReference>
<evidence type="ECO:0000256" key="2">
    <source>
        <dbReference type="ARBA" id="ARBA00010152"/>
    </source>
</evidence>
<keyword evidence="6" id="KW-0687">Ribonucleoprotein</keyword>
<evidence type="ECO:0000256" key="6">
    <source>
        <dbReference type="ARBA" id="ARBA00023274"/>
    </source>
</evidence>
<dbReference type="EMBL" id="DF933829">
    <property type="protein sequence ID" value="GAM38171.1"/>
    <property type="molecule type" value="Genomic_DNA"/>
</dbReference>
<evidence type="ECO:0000256" key="7">
    <source>
        <dbReference type="SAM" id="MobiDB-lite"/>
    </source>
</evidence>
<feature type="region of interest" description="Disordered" evidence="7">
    <location>
        <begin position="143"/>
        <end position="162"/>
    </location>
</feature>
<evidence type="ECO:0000256" key="3">
    <source>
        <dbReference type="ARBA" id="ARBA00022946"/>
    </source>
</evidence>
<dbReference type="Pfam" id="PF09809">
    <property type="entry name" value="MRP-L27"/>
    <property type="match status" value="1"/>
</dbReference>
<keyword evidence="4 8" id="KW-0689">Ribosomal protein</keyword>
<dbReference type="InterPro" id="IPR019189">
    <property type="entry name" value="Ribosomal_mL41"/>
</dbReference>
<dbReference type="AlphaFoldDB" id="A0A6V8HA60"/>
<evidence type="ECO:0000256" key="1">
    <source>
        <dbReference type="ARBA" id="ARBA00004173"/>
    </source>
</evidence>
<keyword evidence="9" id="KW-1185">Reference proteome</keyword>
<comment type="caution">
    <text evidence="8">The sequence shown here is derived from an EMBL/GenBank/DDBJ whole genome shotgun (WGS) entry which is preliminary data.</text>
</comment>
<comment type="similarity">
    <text evidence="2">Belongs to the mitochondrion-specific ribosomal protein mL41 family.</text>
</comment>
<proteinExistence type="inferred from homology"/>
<evidence type="ECO:0000256" key="5">
    <source>
        <dbReference type="ARBA" id="ARBA00023128"/>
    </source>
</evidence>